<keyword evidence="1" id="KW-0175">Coiled coil</keyword>
<evidence type="ECO:0000256" key="1">
    <source>
        <dbReference type="SAM" id="Coils"/>
    </source>
</evidence>
<dbReference type="Proteomes" id="UP000557857">
    <property type="component" value="Unassembled WGS sequence"/>
</dbReference>
<name>A0A848MSV3_ENTMU</name>
<protein>
    <recommendedName>
        <fullName evidence="4">DUF2977 domain-containing protein</fullName>
    </recommendedName>
</protein>
<comment type="caution">
    <text evidence="2">The sequence shown here is derived from an EMBL/GenBank/DDBJ whole genome shotgun (WGS) entry which is preliminary data.</text>
</comment>
<dbReference type="AlphaFoldDB" id="A0A848MSV3"/>
<evidence type="ECO:0000313" key="3">
    <source>
        <dbReference type="Proteomes" id="UP000557857"/>
    </source>
</evidence>
<organism evidence="2 3">
    <name type="scientific">Enterococcus mundtii</name>
    <dbReference type="NCBI Taxonomy" id="53346"/>
    <lineage>
        <taxon>Bacteria</taxon>
        <taxon>Bacillati</taxon>
        <taxon>Bacillota</taxon>
        <taxon>Bacilli</taxon>
        <taxon>Lactobacillales</taxon>
        <taxon>Enterococcaceae</taxon>
        <taxon>Enterococcus</taxon>
    </lineage>
</organism>
<dbReference type="RefSeq" id="WP_169058698.1">
    <property type="nucleotide sequence ID" value="NZ_JABCAG010000023.1"/>
</dbReference>
<sequence>MKSIWQYGRTGGKYVGEVVDDLLVTVPFTDVAPLKGIELADQFFIPTENRWQELENATLREKLENLECLYEELKKQDECKGEQIQQMGQLNATLMMNDIQLANQLAEVKEALQDV</sequence>
<dbReference type="EMBL" id="JABCAG010000023">
    <property type="protein sequence ID" value="NMP58616.1"/>
    <property type="molecule type" value="Genomic_DNA"/>
</dbReference>
<gene>
    <name evidence="2" type="ORF">HI921_09100</name>
</gene>
<evidence type="ECO:0008006" key="4">
    <source>
        <dbReference type="Google" id="ProtNLM"/>
    </source>
</evidence>
<proteinExistence type="predicted"/>
<evidence type="ECO:0000313" key="2">
    <source>
        <dbReference type="EMBL" id="NMP58616.1"/>
    </source>
</evidence>
<reference evidence="2 3" key="1">
    <citation type="submission" date="2020-04" db="EMBL/GenBank/DDBJ databases">
        <authorList>
            <person name="Abaymova A."/>
            <person name="Teymurazov M."/>
            <person name="Tazyna O."/>
            <person name="Chatushin Y."/>
            <person name="Svetoch E."/>
            <person name="Pereligyn V."/>
            <person name="Pohylenko V."/>
            <person name="Platonov M."/>
            <person name="Kartsev N."/>
            <person name="Skryabin Y."/>
            <person name="Sizova A."/>
            <person name="Solomentsev V."/>
            <person name="Kislichkina A."/>
            <person name="Bogun A."/>
        </authorList>
    </citation>
    <scope>NUCLEOTIDE SEQUENCE [LARGE SCALE GENOMIC DNA]</scope>
    <source>
        <strain evidence="3">SCPM-O-B-8398 (E28)</strain>
    </source>
</reference>
<accession>A0A848MSV3</accession>
<feature type="coiled-coil region" evidence="1">
    <location>
        <begin position="49"/>
        <end position="76"/>
    </location>
</feature>